<evidence type="ECO:0000256" key="2">
    <source>
        <dbReference type="ARBA" id="ARBA00010145"/>
    </source>
</evidence>
<evidence type="ECO:0000313" key="9">
    <source>
        <dbReference type="EMBL" id="MFD0965328.1"/>
    </source>
</evidence>
<feature type="transmembrane region" description="Helical" evidence="8">
    <location>
        <begin position="233"/>
        <end position="256"/>
    </location>
</feature>
<dbReference type="Pfam" id="PF03547">
    <property type="entry name" value="Mem_trans"/>
    <property type="match status" value="2"/>
</dbReference>
<comment type="subcellular location">
    <subcellularLocation>
        <location evidence="1">Cell membrane</location>
        <topology evidence="1">Multi-pass membrane protein</topology>
    </subcellularLocation>
</comment>
<evidence type="ECO:0000256" key="3">
    <source>
        <dbReference type="ARBA" id="ARBA00022448"/>
    </source>
</evidence>
<reference evidence="10" key="1">
    <citation type="journal article" date="2019" name="Int. J. Syst. Evol. Microbiol.">
        <title>The Global Catalogue of Microorganisms (GCM) 10K type strain sequencing project: providing services to taxonomists for standard genome sequencing and annotation.</title>
        <authorList>
            <consortium name="The Broad Institute Genomics Platform"/>
            <consortium name="The Broad Institute Genome Sequencing Center for Infectious Disease"/>
            <person name="Wu L."/>
            <person name="Ma J."/>
        </authorList>
    </citation>
    <scope>NUCLEOTIDE SEQUENCE [LARGE SCALE GENOMIC DNA]</scope>
    <source>
        <strain evidence="10">CCUG 61707</strain>
    </source>
</reference>
<feature type="transmembrane region" description="Helical" evidence="8">
    <location>
        <begin position="117"/>
        <end position="137"/>
    </location>
</feature>
<proteinExistence type="inferred from homology"/>
<feature type="transmembrane region" description="Helical" evidence="8">
    <location>
        <begin position="73"/>
        <end position="97"/>
    </location>
</feature>
<keyword evidence="6 8" id="KW-1133">Transmembrane helix</keyword>
<sequence length="319" mass="34567">MQHVFFSSLSFSISVMLPILLMLALGLFFRKSLLIDDKFCEKATNLVFKITLPTLLFLNIFKNPIENIAKQWTSVAVCLVGTLTLFILAQLFAVKFIPEKREWGTFVQGVYRSNNGILGLALCLNAYGSIAFMPAAIYTSVSVLLYNLLGVITLTYSLSDGKINLYQMVKNVLKNPLIIGIILGIITSVLDLELPKLVLTTANYLANITLPLALICTGASIDLRNLVKTSHVSLLASIGRVVIAPIFMVFLGKAFGLSKVDLGIVFLMTATPLAAATYAMVRAMGGNEVTVANIIGLTTFGSMFGSAIGIITLRTVGWI</sequence>
<gene>
    <name evidence="9" type="ORF">ACFQ02_00395</name>
</gene>
<keyword evidence="10" id="KW-1185">Reference proteome</keyword>
<evidence type="ECO:0000256" key="4">
    <source>
        <dbReference type="ARBA" id="ARBA00022475"/>
    </source>
</evidence>
<feature type="transmembrane region" description="Helical" evidence="8">
    <location>
        <begin position="143"/>
        <end position="159"/>
    </location>
</feature>
<evidence type="ECO:0000256" key="6">
    <source>
        <dbReference type="ARBA" id="ARBA00022989"/>
    </source>
</evidence>
<dbReference type="InterPro" id="IPR038770">
    <property type="entry name" value="Na+/solute_symporter_sf"/>
</dbReference>
<feature type="transmembrane region" description="Helical" evidence="8">
    <location>
        <begin position="6"/>
        <end position="30"/>
    </location>
</feature>
<protein>
    <submittedName>
        <fullName evidence="9">AEC family transporter</fullName>
    </submittedName>
</protein>
<keyword evidence="5 8" id="KW-0812">Transmembrane</keyword>
<keyword evidence="4" id="KW-1003">Cell membrane</keyword>
<dbReference type="InterPro" id="IPR004776">
    <property type="entry name" value="Mem_transp_PIN-like"/>
</dbReference>
<feature type="transmembrane region" description="Helical" evidence="8">
    <location>
        <begin position="202"/>
        <end position="221"/>
    </location>
</feature>
<dbReference type="RefSeq" id="WP_380817864.1">
    <property type="nucleotide sequence ID" value="NZ_JBHTJN010000001.1"/>
</dbReference>
<dbReference type="PANTHER" id="PTHR36838">
    <property type="entry name" value="AUXIN EFFLUX CARRIER FAMILY PROTEIN"/>
    <property type="match status" value="1"/>
</dbReference>
<keyword evidence="7 8" id="KW-0472">Membrane</keyword>
<evidence type="ECO:0000256" key="1">
    <source>
        <dbReference type="ARBA" id="ARBA00004651"/>
    </source>
</evidence>
<evidence type="ECO:0000313" key="10">
    <source>
        <dbReference type="Proteomes" id="UP001596996"/>
    </source>
</evidence>
<dbReference type="Proteomes" id="UP001596996">
    <property type="component" value="Unassembled WGS sequence"/>
</dbReference>
<dbReference type="Gene3D" id="1.20.1530.20">
    <property type="match status" value="1"/>
</dbReference>
<feature type="transmembrane region" description="Helical" evidence="8">
    <location>
        <begin position="293"/>
        <end position="313"/>
    </location>
</feature>
<organism evidence="9 10">
    <name type="scientific">Seminibacterium arietis</name>
    <dbReference type="NCBI Taxonomy" id="1173502"/>
    <lineage>
        <taxon>Bacteria</taxon>
        <taxon>Pseudomonadati</taxon>
        <taxon>Pseudomonadota</taxon>
        <taxon>Gammaproteobacteria</taxon>
        <taxon>Pasteurellales</taxon>
        <taxon>Pasteurellaceae</taxon>
        <taxon>Seminibacterium</taxon>
    </lineage>
</organism>
<comment type="caution">
    <text evidence="9">The sequence shown here is derived from an EMBL/GenBank/DDBJ whole genome shotgun (WGS) entry which is preliminary data.</text>
</comment>
<evidence type="ECO:0000256" key="7">
    <source>
        <dbReference type="ARBA" id="ARBA00023136"/>
    </source>
</evidence>
<comment type="similarity">
    <text evidence="2">Belongs to the auxin efflux carrier (TC 2.A.69) family.</text>
</comment>
<name>A0ABW3I6M5_9PAST</name>
<keyword evidence="3" id="KW-0813">Transport</keyword>
<feature type="transmembrane region" description="Helical" evidence="8">
    <location>
        <begin position="171"/>
        <end position="190"/>
    </location>
</feature>
<evidence type="ECO:0000256" key="5">
    <source>
        <dbReference type="ARBA" id="ARBA00022692"/>
    </source>
</evidence>
<dbReference type="PANTHER" id="PTHR36838:SF4">
    <property type="entry name" value="AUXIN EFFLUX CARRIER FAMILY PROTEIN"/>
    <property type="match status" value="1"/>
</dbReference>
<dbReference type="EMBL" id="JBHTJN010000001">
    <property type="protein sequence ID" value="MFD0965328.1"/>
    <property type="molecule type" value="Genomic_DNA"/>
</dbReference>
<evidence type="ECO:0000256" key="8">
    <source>
        <dbReference type="SAM" id="Phobius"/>
    </source>
</evidence>
<feature type="transmembrane region" description="Helical" evidence="8">
    <location>
        <begin position="262"/>
        <end position="281"/>
    </location>
</feature>
<accession>A0ABW3I6M5</accession>